<name>A0A4R1NQC3_9RHOB</name>
<feature type="transmembrane region" description="Helical" evidence="1">
    <location>
        <begin position="41"/>
        <end position="68"/>
    </location>
</feature>
<proteinExistence type="predicted"/>
<accession>A0A4R1NQC3</accession>
<feature type="transmembrane region" description="Helical" evidence="1">
    <location>
        <begin position="12"/>
        <end position="35"/>
    </location>
</feature>
<dbReference type="EMBL" id="SMGR01000001">
    <property type="protein sequence ID" value="TCL08893.1"/>
    <property type="molecule type" value="Genomic_DNA"/>
</dbReference>
<comment type="caution">
    <text evidence="2">The sequence shown here is derived from an EMBL/GenBank/DDBJ whole genome shotgun (WGS) entry which is preliminary data.</text>
</comment>
<keyword evidence="1" id="KW-0472">Membrane</keyword>
<sequence>MHEAVWKWLAHLGAFLGGFAVTVVLGFIGAPLIFGGGGTNLVVIVWSLAAFWLLVQVALLVAVHGWLFEVLSGDLRDEGWFWGRFGTVLAVAFLSGLLGYWGLIGPLGAVALAYVVIFFGGGFLLIHLKGAEAL</sequence>
<dbReference type="AlphaFoldDB" id="A0A4R1NQC3"/>
<keyword evidence="3" id="KW-1185">Reference proteome</keyword>
<protein>
    <submittedName>
        <fullName evidence="2">Uncharacterized protein</fullName>
    </submittedName>
</protein>
<reference evidence="2 3" key="1">
    <citation type="submission" date="2019-03" db="EMBL/GenBank/DDBJ databases">
        <title>Genomic Encyclopedia of Archaeal and Bacterial Type Strains, Phase II (KMG-II): from individual species to whole genera.</title>
        <authorList>
            <person name="Goeker M."/>
        </authorList>
    </citation>
    <scope>NUCLEOTIDE SEQUENCE [LARGE SCALE GENOMIC DNA]</scope>
    <source>
        <strain evidence="2 3">DSM 26433</strain>
    </source>
</reference>
<organism evidence="2 3">
    <name type="scientific">Shimia isoporae</name>
    <dbReference type="NCBI Taxonomy" id="647720"/>
    <lineage>
        <taxon>Bacteria</taxon>
        <taxon>Pseudomonadati</taxon>
        <taxon>Pseudomonadota</taxon>
        <taxon>Alphaproteobacteria</taxon>
        <taxon>Rhodobacterales</taxon>
        <taxon>Roseobacteraceae</taxon>
    </lineage>
</organism>
<gene>
    <name evidence="2" type="ORF">BXY66_0934</name>
</gene>
<evidence type="ECO:0000256" key="1">
    <source>
        <dbReference type="SAM" id="Phobius"/>
    </source>
</evidence>
<dbReference type="Proteomes" id="UP000295673">
    <property type="component" value="Unassembled WGS sequence"/>
</dbReference>
<keyword evidence="1" id="KW-1133">Transmembrane helix</keyword>
<evidence type="ECO:0000313" key="3">
    <source>
        <dbReference type="Proteomes" id="UP000295673"/>
    </source>
</evidence>
<feature type="transmembrane region" description="Helical" evidence="1">
    <location>
        <begin position="107"/>
        <end position="128"/>
    </location>
</feature>
<evidence type="ECO:0000313" key="2">
    <source>
        <dbReference type="EMBL" id="TCL08893.1"/>
    </source>
</evidence>
<keyword evidence="1" id="KW-0812">Transmembrane</keyword>
<feature type="transmembrane region" description="Helical" evidence="1">
    <location>
        <begin position="80"/>
        <end position="101"/>
    </location>
</feature>
<dbReference type="RefSeq" id="WP_132858981.1">
    <property type="nucleotide sequence ID" value="NZ_SMGR01000001.1"/>
</dbReference>